<protein>
    <submittedName>
        <fullName evidence="2">Uncharacterized protein</fullName>
    </submittedName>
</protein>
<gene>
    <name evidence="2" type="ORF">GUJ93_ZPchr0011g28229</name>
</gene>
<proteinExistence type="predicted"/>
<feature type="region of interest" description="Disordered" evidence="1">
    <location>
        <begin position="1"/>
        <end position="72"/>
    </location>
</feature>
<reference evidence="2" key="1">
    <citation type="journal article" date="2021" name="bioRxiv">
        <title>Whole Genome Assembly and Annotation of Northern Wild Rice, Zizania palustris L., Supports a Whole Genome Duplication in the Zizania Genus.</title>
        <authorList>
            <person name="Haas M."/>
            <person name="Kono T."/>
            <person name="Macchietto M."/>
            <person name="Millas R."/>
            <person name="McGilp L."/>
            <person name="Shao M."/>
            <person name="Duquette J."/>
            <person name="Hirsch C.N."/>
            <person name="Kimball J."/>
        </authorList>
    </citation>
    <scope>NUCLEOTIDE SEQUENCE</scope>
    <source>
        <tissue evidence="2">Fresh leaf tissue</tissue>
    </source>
</reference>
<evidence type="ECO:0000256" key="1">
    <source>
        <dbReference type="SAM" id="MobiDB-lite"/>
    </source>
</evidence>
<evidence type="ECO:0000313" key="2">
    <source>
        <dbReference type="EMBL" id="KAG8090825.1"/>
    </source>
</evidence>
<comment type="caution">
    <text evidence="2">The sequence shown here is derived from an EMBL/GenBank/DDBJ whole genome shotgun (WGS) entry which is preliminary data.</text>
</comment>
<accession>A0A8J5WGM7</accession>
<dbReference type="AlphaFoldDB" id="A0A8J5WGM7"/>
<dbReference type="EMBL" id="JAAALK010000081">
    <property type="protein sequence ID" value="KAG8090825.1"/>
    <property type="molecule type" value="Genomic_DNA"/>
</dbReference>
<dbReference type="Proteomes" id="UP000729402">
    <property type="component" value="Unassembled WGS sequence"/>
</dbReference>
<sequence>MAGTGGGDGRPAGTGDTGASGRAAPAAGAGGAGASWQAGPARRRDRRWGRAVGTPTGTGGAGDAGPARREGVYVGEGEEIQRRGVKKRWKIEKFVGE</sequence>
<name>A0A8J5WGM7_ZIZPA</name>
<feature type="compositionally biased region" description="Gly residues" evidence="1">
    <location>
        <begin position="1"/>
        <end position="18"/>
    </location>
</feature>
<evidence type="ECO:0000313" key="3">
    <source>
        <dbReference type="Proteomes" id="UP000729402"/>
    </source>
</evidence>
<organism evidence="2 3">
    <name type="scientific">Zizania palustris</name>
    <name type="common">Northern wild rice</name>
    <dbReference type="NCBI Taxonomy" id="103762"/>
    <lineage>
        <taxon>Eukaryota</taxon>
        <taxon>Viridiplantae</taxon>
        <taxon>Streptophyta</taxon>
        <taxon>Embryophyta</taxon>
        <taxon>Tracheophyta</taxon>
        <taxon>Spermatophyta</taxon>
        <taxon>Magnoliopsida</taxon>
        <taxon>Liliopsida</taxon>
        <taxon>Poales</taxon>
        <taxon>Poaceae</taxon>
        <taxon>BOP clade</taxon>
        <taxon>Oryzoideae</taxon>
        <taxon>Oryzeae</taxon>
        <taxon>Zizaniinae</taxon>
        <taxon>Zizania</taxon>
    </lineage>
</organism>
<keyword evidence="3" id="KW-1185">Reference proteome</keyword>
<reference evidence="2" key="2">
    <citation type="submission" date="2021-02" db="EMBL/GenBank/DDBJ databases">
        <authorList>
            <person name="Kimball J.A."/>
            <person name="Haas M.W."/>
            <person name="Macchietto M."/>
            <person name="Kono T."/>
            <person name="Duquette J."/>
            <person name="Shao M."/>
        </authorList>
    </citation>
    <scope>NUCLEOTIDE SEQUENCE</scope>
    <source>
        <tissue evidence="2">Fresh leaf tissue</tissue>
    </source>
</reference>